<evidence type="ECO:0000313" key="2">
    <source>
        <dbReference type="Proteomes" id="UP001281761"/>
    </source>
</evidence>
<name>A0ABQ9XYB1_9EUKA</name>
<proteinExistence type="predicted"/>
<dbReference type="EMBL" id="JARBJD010000055">
    <property type="protein sequence ID" value="KAK2956459.1"/>
    <property type="molecule type" value="Genomic_DNA"/>
</dbReference>
<reference evidence="1 2" key="1">
    <citation type="journal article" date="2022" name="bioRxiv">
        <title>Genomics of Preaxostyla Flagellates Illuminates Evolutionary Transitions and the Path Towards Mitochondrial Loss.</title>
        <authorList>
            <person name="Novak L.V.F."/>
            <person name="Treitli S.C."/>
            <person name="Pyrih J."/>
            <person name="Halakuc P."/>
            <person name="Pipaliya S.V."/>
            <person name="Vacek V."/>
            <person name="Brzon O."/>
            <person name="Soukal P."/>
            <person name="Eme L."/>
            <person name="Dacks J.B."/>
            <person name="Karnkowska A."/>
            <person name="Elias M."/>
            <person name="Hampl V."/>
        </authorList>
    </citation>
    <scope>NUCLEOTIDE SEQUENCE [LARGE SCALE GENOMIC DNA]</scope>
    <source>
        <strain evidence="1">NAU3</strain>
        <tissue evidence="1">Gut</tissue>
    </source>
</reference>
<keyword evidence="2" id="KW-1185">Reference proteome</keyword>
<sequence>MTMHPDVSLFLNWNERPIGSKYAQALVFRSLIAHMNFQPVLDDSLAAKSVKLLDSVIPENEQSTNIFLRSLSSSSDDYFTEFINSMILLVSSTSQSITVAAIKILDILVTHSSPQVRFSLVKADLVPQLITTLNFQSVLFTEAADIHVHLLKILHSFIWISTPDTLKNTHDNEQKAVHETVLTQVLVPSEKYIWHLCVNRYSIIHGGLASDFMIFLDALLQVSPYYQPTMDFVLDMPVVLTIPSCLAFIEADRTIWTFLHELVEPQREWNRRGGNERPMWNEVLRMLRTEGIEDVIEQKLKTDKQRYAFYNIVADANQAGLSEHLSHLVTGFGPHTLFVSDLSSPEFPLSQDVFPFQNWNGRLRSSKYVPAVLFGSLIANLKLQPALDASLEAKAVKFIDSIKSEDPSTVDSFLTSLGQTTDESLATFVQSVGVLISSTSQIITTAAMTMLQNIVLGCSHQIHHALIKTDLITNLVAPLTSFSVSSTEAENIHVNLMKILRHSLWFSTPDALTQLESKDDNEQQAIHGTVLTQVVVPSEPYIYHLCVNRCSNMEGRMPDELVDLLSQLLRIFLCYQPTMDLVLNMPVIFTISSLLAIFEEDYSNCNCMFATIRHQREWNEKGGKTQQLGKKVHQMLRMEGVEDLFETKLQNDQKELEGGFIVSYSVEWSNLQGKNLPGQE</sequence>
<accession>A0ABQ9XYB1</accession>
<dbReference type="Proteomes" id="UP001281761">
    <property type="component" value="Unassembled WGS sequence"/>
</dbReference>
<organism evidence="1 2">
    <name type="scientific">Blattamonas nauphoetae</name>
    <dbReference type="NCBI Taxonomy" id="2049346"/>
    <lineage>
        <taxon>Eukaryota</taxon>
        <taxon>Metamonada</taxon>
        <taxon>Preaxostyla</taxon>
        <taxon>Oxymonadida</taxon>
        <taxon>Blattamonas</taxon>
    </lineage>
</organism>
<protein>
    <submittedName>
        <fullName evidence="1">Uncharacterized protein</fullName>
    </submittedName>
</protein>
<comment type="caution">
    <text evidence="1">The sequence shown here is derived from an EMBL/GenBank/DDBJ whole genome shotgun (WGS) entry which is preliminary data.</text>
</comment>
<evidence type="ECO:0000313" key="1">
    <source>
        <dbReference type="EMBL" id="KAK2956459.1"/>
    </source>
</evidence>
<dbReference type="SUPFAM" id="SSF48371">
    <property type="entry name" value="ARM repeat"/>
    <property type="match status" value="1"/>
</dbReference>
<gene>
    <name evidence="1" type="ORF">BLNAU_8513</name>
</gene>
<dbReference type="InterPro" id="IPR016024">
    <property type="entry name" value="ARM-type_fold"/>
</dbReference>